<dbReference type="STRING" id="716541.ECL_01301"/>
<dbReference type="OrthoDB" id="9791537at2"/>
<gene>
    <name evidence="5" type="ordered locus">ECL_01301</name>
</gene>
<evidence type="ECO:0000256" key="2">
    <source>
        <dbReference type="ARBA" id="ARBA00023125"/>
    </source>
</evidence>
<dbReference type="HOGENOM" id="CLU_066192_1_4_6"/>
<evidence type="ECO:0000313" key="6">
    <source>
        <dbReference type="Proteomes" id="UP000002363"/>
    </source>
</evidence>
<dbReference type="Gene3D" id="1.10.260.40">
    <property type="entry name" value="lambda repressor-like DNA-binding domains"/>
    <property type="match status" value="1"/>
</dbReference>
<sequence length="256" mass="28697">MVVFSQQPFSFDGIKPWLYIARMKTTLAERLKEARTLRGLTQKALGDLVGVSQAAIQKIETGKANQTTKLVELANALKVKPEWLSSGEGAMLLTGQDEAIPPSDQWGTVEPWDNSTPLPDDEVEVPFLKDIELACGDGTFPREDYNGYKLRFSKATLRRVNAHRESVICFPAHGNSMEPVIPEGTTVAININDKKIVDGKVYAISQDGWNRLKILYRVGPNRLSIRSFNHVEHPDEEADLDSVQIIGRMFWTSTIW</sequence>
<evidence type="ECO:0000256" key="3">
    <source>
        <dbReference type="ARBA" id="ARBA00023163"/>
    </source>
</evidence>
<keyword evidence="1" id="KW-0805">Transcription regulation</keyword>
<dbReference type="KEGG" id="enc:ECL_01301"/>
<dbReference type="InterPro" id="IPR010982">
    <property type="entry name" value="Lambda_DNA-bd_dom_sf"/>
</dbReference>
<dbReference type="eggNOG" id="COG2932">
    <property type="taxonomic scope" value="Bacteria"/>
</dbReference>
<dbReference type="SMART" id="SM00530">
    <property type="entry name" value="HTH_XRE"/>
    <property type="match status" value="1"/>
</dbReference>
<keyword evidence="2" id="KW-0238">DNA-binding</keyword>
<dbReference type="PANTHER" id="PTHR40661:SF2">
    <property type="entry name" value="HTH-TYPE TRANSCRIPTIONAL REGULATOR PRTR"/>
    <property type="match status" value="1"/>
</dbReference>
<dbReference type="eggNOG" id="COG1396">
    <property type="taxonomic scope" value="Bacteria"/>
</dbReference>
<name>A0A0H3CI76_ENTCC</name>
<dbReference type="EnsemblBacteria" id="ADF60862">
    <property type="protein sequence ID" value="ADF60862"/>
    <property type="gene ID" value="ECL_01301"/>
</dbReference>
<dbReference type="SUPFAM" id="SSF47413">
    <property type="entry name" value="lambda repressor-like DNA-binding domains"/>
    <property type="match status" value="1"/>
</dbReference>
<keyword evidence="6" id="KW-1185">Reference proteome</keyword>
<keyword evidence="3" id="KW-0804">Transcription</keyword>
<feature type="domain" description="HTH cro/C1-type" evidence="4">
    <location>
        <begin position="31"/>
        <end position="84"/>
    </location>
</feature>
<dbReference type="RefSeq" id="WP_013095953.1">
    <property type="nucleotide sequence ID" value="NC_014121.1"/>
</dbReference>
<organism evidence="5 6">
    <name type="scientific">Enterobacter cloacae subsp. cloacae (strain ATCC 13047 / DSM 30054 / NBRC 13535 / NCTC 10005 / WDCM 00083 / NCDC 279-56)</name>
    <dbReference type="NCBI Taxonomy" id="716541"/>
    <lineage>
        <taxon>Bacteria</taxon>
        <taxon>Pseudomonadati</taxon>
        <taxon>Pseudomonadota</taxon>
        <taxon>Gammaproteobacteria</taxon>
        <taxon>Enterobacterales</taxon>
        <taxon>Enterobacteriaceae</taxon>
        <taxon>Enterobacter</taxon>
        <taxon>Enterobacter cloacae complex</taxon>
    </lineage>
</organism>
<dbReference type="InterPro" id="IPR001387">
    <property type="entry name" value="Cro/C1-type_HTH"/>
</dbReference>
<protein>
    <submittedName>
        <fullName evidence="5">Putative phage represso</fullName>
    </submittedName>
</protein>
<dbReference type="Pfam" id="PF00717">
    <property type="entry name" value="Peptidase_S24"/>
    <property type="match status" value="1"/>
</dbReference>
<dbReference type="CDD" id="cd06529">
    <property type="entry name" value="S24_LexA-like"/>
    <property type="match status" value="1"/>
</dbReference>
<dbReference type="Proteomes" id="UP000002363">
    <property type="component" value="Chromosome"/>
</dbReference>
<dbReference type="SUPFAM" id="SSF51306">
    <property type="entry name" value="LexA/Signal peptidase"/>
    <property type="match status" value="1"/>
</dbReference>
<dbReference type="EMBL" id="CP001918">
    <property type="protein sequence ID" value="ADF60862.1"/>
    <property type="molecule type" value="Genomic_DNA"/>
</dbReference>
<dbReference type="AlphaFoldDB" id="A0A0H3CI76"/>
<dbReference type="InterPro" id="IPR015927">
    <property type="entry name" value="Peptidase_S24_S26A/B/C"/>
</dbReference>
<dbReference type="Pfam" id="PF01381">
    <property type="entry name" value="HTH_3"/>
    <property type="match status" value="1"/>
</dbReference>
<proteinExistence type="predicted"/>
<reference evidence="5 6" key="1">
    <citation type="journal article" date="2010" name="J. Bacteriol.">
        <title>Complete genome sequence of Enterobacter cloacae subsp. cloacae type strain ATCC 13047.</title>
        <authorList>
            <person name="Ren Y."/>
            <person name="Ren Y."/>
            <person name="Zhou Z."/>
            <person name="Guo X."/>
            <person name="Li Y."/>
            <person name="Feng L."/>
            <person name="Wang L."/>
        </authorList>
    </citation>
    <scope>NUCLEOTIDE SEQUENCE [LARGE SCALE GENOMIC DNA]</scope>
    <source>
        <strain evidence="6">ATCC 13047 / DSM 30054 / NBRC 13535 / NCTC 10005 / WDCM 00083 / NCDC 279-56</strain>
    </source>
</reference>
<evidence type="ECO:0000259" key="4">
    <source>
        <dbReference type="PROSITE" id="PS50943"/>
    </source>
</evidence>
<evidence type="ECO:0000313" key="5">
    <source>
        <dbReference type="EMBL" id="ADF60862.1"/>
    </source>
</evidence>
<dbReference type="PANTHER" id="PTHR40661">
    <property type="match status" value="1"/>
</dbReference>
<dbReference type="Gene3D" id="2.10.109.10">
    <property type="entry name" value="Umud Fragment, subunit A"/>
    <property type="match status" value="1"/>
</dbReference>
<evidence type="ECO:0000256" key="1">
    <source>
        <dbReference type="ARBA" id="ARBA00023015"/>
    </source>
</evidence>
<dbReference type="PROSITE" id="PS50943">
    <property type="entry name" value="HTH_CROC1"/>
    <property type="match status" value="1"/>
</dbReference>
<accession>A0A0H3CI76</accession>
<dbReference type="InterPro" id="IPR036286">
    <property type="entry name" value="LexA/Signal_pep-like_sf"/>
</dbReference>
<dbReference type="GO" id="GO:0003677">
    <property type="term" value="F:DNA binding"/>
    <property type="evidence" value="ECO:0007669"/>
    <property type="project" value="UniProtKB-KW"/>
</dbReference>
<dbReference type="InterPro" id="IPR039418">
    <property type="entry name" value="LexA-like"/>
</dbReference>
<dbReference type="CDD" id="cd00093">
    <property type="entry name" value="HTH_XRE"/>
    <property type="match status" value="1"/>
</dbReference>